<comment type="caution">
    <text evidence="2">The sequence shown here is derived from an EMBL/GenBank/DDBJ whole genome shotgun (WGS) entry which is preliminary data.</text>
</comment>
<sequence length="167" mass="18777">MAWLRLMCGVAGAGKSTHAKQLERQGWLRLSIDAEAWTLGHRTLPFPDGLAEQIRARQRERLVEALREGRDVVVDYSFFSRAQRDDYRQLGHAHGAEVDVVYLPVDEAELRRRLEARSGSHPDDYRLDPDVVTGYLAGFEAPGPDETDVVVVPPRHDGQPPTRGSRP</sequence>
<dbReference type="RefSeq" id="WP_345456188.1">
    <property type="nucleotide sequence ID" value="NZ_BAABKG010000002.1"/>
</dbReference>
<dbReference type="Pfam" id="PF13671">
    <property type="entry name" value="AAA_33"/>
    <property type="match status" value="1"/>
</dbReference>
<dbReference type="EMBL" id="BAABKG010000002">
    <property type="protein sequence ID" value="GAA5145216.1"/>
    <property type="molecule type" value="Genomic_DNA"/>
</dbReference>
<organism evidence="2 3">
    <name type="scientific">Nocardioides marinquilinus</name>
    <dbReference type="NCBI Taxonomy" id="1210400"/>
    <lineage>
        <taxon>Bacteria</taxon>
        <taxon>Bacillati</taxon>
        <taxon>Actinomycetota</taxon>
        <taxon>Actinomycetes</taxon>
        <taxon>Propionibacteriales</taxon>
        <taxon>Nocardioidaceae</taxon>
        <taxon>Nocardioides</taxon>
    </lineage>
</organism>
<keyword evidence="3" id="KW-1185">Reference proteome</keyword>
<evidence type="ECO:0000256" key="1">
    <source>
        <dbReference type="SAM" id="MobiDB-lite"/>
    </source>
</evidence>
<accession>A0ABP9PKP2</accession>
<gene>
    <name evidence="2" type="ORF">GCM10023340_14150</name>
</gene>
<name>A0ABP9PKP2_9ACTN</name>
<dbReference type="InterPro" id="IPR027417">
    <property type="entry name" value="P-loop_NTPase"/>
</dbReference>
<reference evidence="3" key="1">
    <citation type="journal article" date="2019" name="Int. J. Syst. Evol. Microbiol.">
        <title>The Global Catalogue of Microorganisms (GCM) 10K type strain sequencing project: providing services to taxonomists for standard genome sequencing and annotation.</title>
        <authorList>
            <consortium name="The Broad Institute Genomics Platform"/>
            <consortium name="The Broad Institute Genome Sequencing Center for Infectious Disease"/>
            <person name="Wu L."/>
            <person name="Ma J."/>
        </authorList>
    </citation>
    <scope>NUCLEOTIDE SEQUENCE [LARGE SCALE GENOMIC DNA]</scope>
    <source>
        <strain evidence="3">JCM 18459</strain>
    </source>
</reference>
<proteinExistence type="predicted"/>
<evidence type="ECO:0000313" key="3">
    <source>
        <dbReference type="Proteomes" id="UP001500221"/>
    </source>
</evidence>
<evidence type="ECO:0000313" key="2">
    <source>
        <dbReference type="EMBL" id="GAA5145216.1"/>
    </source>
</evidence>
<protein>
    <recommendedName>
        <fullName evidence="4">ATP-binding protein</fullName>
    </recommendedName>
</protein>
<dbReference type="Gene3D" id="3.40.50.300">
    <property type="entry name" value="P-loop containing nucleotide triphosphate hydrolases"/>
    <property type="match status" value="1"/>
</dbReference>
<dbReference type="Proteomes" id="UP001500221">
    <property type="component" value="Unassembled WGS sequence"/>
</dbReference>
<feature type="region of interest" description="Disordered" evidence="1">
    <location>
        <begin position="138"/>
        <end position="167"/>
    </location>
</feature>
<dbReference type="SUPFAM" id="SSF52540">
    <property type="entry name" value="P-loop containing nucleoside triphosphate hydrolases"/>
    <property type="match status" value="1"/>
</dbReference>
<evidence type="ECO:0008006" key="4">
    <source>
        <dbReference type="Google" id="ProtNLM"/>
    </source>
</evidence>